<evidence type="ECO:0000259" key="1">
    <source>
        <dbReference type="Pfam" id="PF06985"/>
    </source>
</evidence>
<name>A0A8H5JTY1_9HYPO</name>
<keyword evidence="3" id="KW-1185">Reference proteome</keyword>
<dbReference type="Proteomes" id="UP000574317">
    <property type="component" value="Unassembled WGS sequence"/>
</dbReference>
<evidence type="ECO:0000313" key="3">
    <source>
        <dbReference type="Proteomes" id="UP000574317"/>
    </source>
</evidence>
<comment type="caution">
    <text evidence="2">The sequence shown here is derived from an EMBL/GenBank/DDBJ whole genome shotgun (WGS) entry which is preliminary data.</text>
</comment>
<reference evidence="2 3" key="1">
    <citation type="submission" date="2020-05" db="EMBL/GenBank/DDBJ databases">
        <title>Identification and distribution of gene clusters putatively required for synthesis of sphingolipid metabolism inhibitors in phylogenetically diverse species of the filamentous fungus Fusarium.</title>
        <authorList>
            <person name="Kim H.-S."/>
            <person name="Busman M."/>
            <person name="Brown D.W."/>
            <person name="Divon H."/>
            <person name="Uhlig S."/>
            <person name="Proctor R.H."/>
        </authorList>
    </citation>
    <scope>NUCLEOTIDE SEQUENCE [LARGE SCALE GENOMIC DNA]</scope>
    <source>
        <strain evidence="2 3">NRRL 25196</strain>
    </source>
</reference>
<sequence length="719" mass="80814">MASGDTCCSLIWQVSIPTIREALPDVAADLCTQCSSLDLYALRNARHDNATPVDQQSEVEFELLAKNPASTYLNIPSLYLAADAFDRSHVLVLSTLDSYSSRFAISPLPNNSQDTEGVKFTLLRLESDRIDFGILKNWLTYCKFHHTEACQILPGYPHELSCLKVIECQTGAIIKAPEGCEFAALSYVWGQPQDNESIMAPKDGFLPHQVPRTISDAIQATIRLNLQYLWVDQYCINQKDEAELAEQVGIMDMVYNLATVTLIAACGEDAHFGLPGVGSTRRGPQPLIKLHGRAWVSSDPESLLVARIKRSRWWTRAWTYQEGLFSRRRIFFTETEVYFECNDMCTQETVSFDLHDSNNEDHMKFTGIYDGGYKSWHEGLDKHLRAISQRQLTYQTDALNVARGILRAFSSMPTPIHHFWGIPITKNANALTSWAPSGGKNTRDWLAPKSTDPSPNPVSSFIPPPKAPSLAATSWSETHKRGPDYLDSCFADGLSWIPETTSQRREGFPSWSWSGWIGPLRSFDTWAAHSTSDIKIWLQRTDGTYHRISDSVITEIDADKTAGKLPYTQVLRIESRTIQVTFRYLPDNGFERPYRHRNWAYPKPVYFVVTFSNSDYHYHHGTWYWPLILSAPVDTSSTLHTELCEEIFDCHLLSAGGSFGLVVREGEGAIAERLGYIDTHDALAWKPDGPSGSVSTINRAMAPRLADHVSGKIKTVMLG</sequence>
<dbReference type="InterPro" id="IPR010730">
    <property type="entry name" value="HET"/>
</dbReference>
<organism evidence="2 3">
    <name type="scientific">Fusarium napiforme</name>
    <dbReference type="NCBI Taxonomy" id="42672"/>
    <lineage>
        <taxon>Eukaryota</taxon>
        <taxon>Fungi</taxon>
        <taxon>Dikarya</taxon>
        <taxon>Ascomycota</taxon>
        <taxon>Pezizomycotina</taxon>
        <taxon>Sordariomycetes</taxon>
        <taxon>Hypocreomycetidae</taxon>
        <taxon>Hypocreales</taxon>
        <taxon>Nectriaceae</taxon>
        <taxon>Fusarium</taxon>
        <taxon>Fusarium fujikuroi species complex</taxon>
    </lineage>
</organism>
<proteinExistence type="predicted"/>
<protein>
    <recommendedName>
        <fullName evidence="1">Heterokaryon incompatibility domain-containing protein</fullName>
    </recommendedName>
</protein>
<dbReference type="Pfam" id="PF06985">
    <property type="entry name" value="HET"/>
    <property type="match status" value="1"/>
</dbReference>
<dbReference type="PANTHER" id="PTHR33112:SF1">
    <property type="entry name" value="HETEROKARYON INCOMPATIBILITY DOMAIN-CONTAINING PROTEIN"/>
    <property type="match status" value="1"/>
</dbReference>
<evidence type="ECO:0000313" key="2">
    <source>
        <dbReference type="EMBL" id="KAF5561705.1"/>
    </source>
</evidence>
<dbReference type="AlphaFoldDB" id="A0A8H5JTY1"/>
<gene>
    <name evidence="2" type="ORF">FNAPI_3534</name>
</gene>
<dbReference type="PANTHER" id="PTHR33112">
    <property type="entry name" value="DOMAIN PROTEIN, PUTATIVE-RELATED"/>
    <property type="match status" value="1"/>
</dbReference>
<dbReference type="EMBL" id="JAAOAO010000128">
    <property type="protein sequence ID" value="KAF5561705.1"/>
    <property type="molecule type" value="Genomic_DNA"/>
</dbReference>
<feature type="domain" description="Heterokaryon incompatibility" evidence="1">
    <location>
        <begin position="182"/>
        <end position="322"/>
    </location>
</feature>
<accession>A0A8H5JTY1</accession>